<evidence type="ECO:0000256" key="1">
    <source>
        <dbReference type="ARBA" id="ARBA00006270"/>
    </source>
</evidence>
<keyword evidence="3" id="KW-0342">GTP-binding</keyword>
<evidence type="ECO:0000256" key="3">
    <source>
        <dbReference type="ARBA" id="ARBA00023134"/>
    </source>
</evidence>
<evidence type="ECO:0000256" key="2">
    <source>
        <dbReference type="ARBA" id="ARBA00022741"/>
    </source>
</evidence>
<dbReference type="GO" id="GO:0007165">
    <property type="term" value="P:signal transduction"/>
    <property type="evidence" value="ECO:0007669"/>
    <property type="project" value="InterPro"/>
</dbReference>
<dbReference type="PRINTS" id="PR00449">
    <property type="entry name" value="RASTRNSFRMNG"/>
</dbReference>
<dbReference type="InterPro" id="IPR020849">
    <property type="entry name" value="Small_GTPase_Ras-type"/>
</dbReference>
<dbReference type="SMART" id="SM00173">
    <property type="entry name" value="RAS"/>
    <property type="match status" value="1"/>
</dbReference>
<dbReference type="EMBL" id="GIBP01008646">
    <property type="protein sequence ID" value="NDV37615.1"/>
    <property type="molecule type" value="Transcribed_RNA"/>
</dbReference>
<dbReference type="InterPro" id="IPR001806">
    <property type="entry name" value="Small_GTPase"/>
</dbReference>
<dbReference type="InterPro" id="IPR005225">
    <property type="entry name" value="Small_GTP-bd"/>
</dbReference>
<dbReference type="AlphaFoldDB" id="A0A6B2LKZ2"/>
<dbReference type="GO" id="GO:0016020">
    <property type="term" value="C:membrane"/>
    <property type="evidence" value="ECO:0007669"/>
    <property type="project" value="InterPro"/>
</dbReference>
<dbReference type="Gene3D" id="3.40.50.300">
    <property type="entry name" value="P-loop containing nucleotide triphosphate hydrolases"/>
    <property type="match status" value="1"/>
</dbReference>
<dbReference type="Pfam" id="PF00071">
    <property type="entry name" value="Ras"/>
    <property type="match status" value="1"/>
</dbReference>
<proteinExistence type="inferred from homology"/>
<dbReference type="NCBIfam" id="TIGR00231">
    <property type="entry name" value="small_GTP"/>
    <property type="match status" value="1"/>
</dbReference>
<protein>
    <submittedName>
        <fullName evidence="4">Uncharacterized protein</fullName>
    </submittedName>
</protein>
<comment type="similarity">
    <text evidence="1">Belongs to the small GTPase superfamily. Rab family.</text>
</comment>
<dbReference type="PROSITE" id="PS51420">
    <property type="entry name" value="RHO"/>
    <property type="match status" value="1"/>
</dbReference>
<keyword evidence="2" id="KW-0547">Nucleotide-binding</keyword>
<organism evidence="4">
    <name type="scientific">Arcella intermedia</name>
    <dbReference type="NCBI Taxonomy" id="1963864"/>
    <lineage>
        <taxon>Eukaryota</taxon>
        <taxon>Amoebozoa</taxon>
        <taxon>Tubulinea</taxon>
        <taxon>Elardia</taxon>
        <taxon>Arcellinida</taxon>
        <taxon>Sphaerothecina</taxon>
        <taxon>Arcellidae</taxon>
        <taxon>Arcella</taxon>
    </lineage>
</organism>
<dbReference type="PANTHER" id="PTHR24070">
    <property type="entry name" value="RAS, DI-RAS, AND RHEB FAMILY MEMBERS OF SMALL GTPASE SUPERFAMILY"/>
    <property type="match status" value="1"/>
</dbReference>
<dbReference type="SMART" id="SM00175">
    <property type="entry name" value="RAB"/>
    <property type="match status" value="1"/>
</dbReference>
<name>A0A6B2LKZ2_9EUKA</name>
<dbReference type="PROSITE" id="PS51421">
    <property type="entry name" value="RAS"/>
    <property type="match status" value="1"/>
</dbReference>
<dbReference type="SUPFAM" id="SSF52540">
    <property type="entry name" value="P-loop containing nucleoside triphosphate hydrolases"/>
    <property type="match status" value="1"/>
</dbReference>
<dbReference type="PROSITE" id="PS51419">
    <property type="entry name" value="RAB"/>
    <property type="match status" value="1"/>
</dbReference>
<dbReference type="SMART" id="SM00174">
    <property type="entry name" value="RHO"/>
    <property type="match status" value="1"/>
</dbReference>
<dbReference type="GO" id="GO:0003924">
    <property type="term" value="F:GTPase activity"/>
    <property type="evidence" value="ECO:0007669"/>
    <property type="project" value="InterPro"/>
</dbReference>
<evidence type="ECO:0000313" key="4">
    <source>
        <dbReference type="EMBL" id="NDV37615.1"/>
    </source>
</evidence>
<sequence length="168" mass="19145">MTIRYIQDVFVDTYDPTIEDSYRHQIEVNDRSHVLEILDTAGTEQFHSMRDMYMKSGEGFLIVYSIIDKTTFTDAQDLYDDVKRVRDQDSAGSIPILLAGNKCDLTDRAVSTQEGQNKANEWKVPFFETSAKTNTNISEVFLNLTKLVLKNGKKEPGKKPKRGLCNVL</sequence>
<dbReference type="GO" id="GO:0005525">
    <property type="term" value="F:GTP binding"/>
    <property type="evidence" value="ECO:0007669"/>
    <property type="project" value="UniProtKB-KW"/>
</dbReference>
<dbReference type="FunFam" id="3.40.50.300:FF:001447">
    <property type="entry name" value="Ras-related protein Rab-1B"/>
    <property type="match status" value="1"/>
</dbReference>
<dbReference type="CDD" id="cd00876">
    <property type="entry name" value="Ras"/>
    <property type="match status" value="1"/>
</dbReference>
<accession>A0A6B2LKZ2</accession>
<dbReference type="InterPro" id="IPR027417">
    <property type="entry name" value="P-loop_NTPase"/>
</dbReference>
<reference evidence="4" key="1">
    <citation type="journal article" date="2020" name="J. Eukaryot. Microbiol.">
        <title>De novo Sequencing, Assembly and Annotation of the Transcriptome for the Free-Living Testate Amoeba Arcella intermedia.</title>
        <authorList>
            <person name="Ribeiro G.M."/>
            <person name="Porfirio-Sousa A.L."/>
            <person name="Maurer-Alcala X.X."/>
            <person name="Katz L.A."/>
            <person name="Lahr D.J.G."/>
        </authorList>
    </citation>
    <scope>NUCLEOTIDE SEQUENCE</scope>
</reference>